<reference evidence="2 3" key="1">
    <citation type="submission" date="2022-08" db="EMBL/GenBank/DDBJ databases">
        <title>Reclassification of Massilia species as members of the genera Telluria, Duganella, Pseudoduganella, Mokoshia gen. nov. and Zemynaea gen. nov. using orthogonal and non-orthogonal genome-based approaches.</title>
        <authorList>
            <person name="Bowman J.P."/>
        </authorList>
    </citation>
    <scope>NUCLEOTIDE SEQUENCE [LARGE SCALE GENOMIC DNA]</scope>
    <source>
        <strain evidence="2 3">JCM 31607</strain>
    </source>
</reference>
<dbReference type="PANTHER" id="PTHR44051">
    <property type="entry name" value="GLUTATHIONE S-TRANSFERASE-RELATED"/>
    <property type="match status" value="1"/>
</dbReference>
<dbReference type="InterPro" id="IPR040079">
    <property type="entry name" value="Glutathione_S-Trfase"/>
</dbReference>
<name>A0ABT2BFA8_9BURK</name>
<dbReference type="SFLD" id="SFLDS00019">
    <property type="entry name" value="Glutathione_Transferase_(cytos"/>
    <property type="match status" value="1"/>
</dbReference>
<dbReference type="InterPro" id="IPR036249">
    <property type="entry name" value="Thioredoxin-like_sf"/>
</dbReference>
<evidence type="ECO:0000313" key="3">
    <source>
        <dbReference type="Proteomes" id="UP001205861"/>
    </source>
</evidence>
<comment type="caution">
    <text evidence="2">The sequence shown here is derived from an EMBL/GenBank/DDBJ whole genome shotgun (WGS) entry which is preliminary data.</text>
</comment>
<dbReference type="Gene3D" id="1.20.1050.10">
    <property type="match status" value="1"/>
</dbReference>
<dbReference type="Gene3D" id="3.40.30.10">
    <property type="entry name" value="Glutaredoxin"/>
    <property type="match status" value="1"/>
</dbReference>
<dbReference type="EMBL" id="JANUGV010000001">
    <property type="protein sequence ID" value="MCS0607196.1"/>
    <property type="molecule type" value="Genomic_DNA"/>
</dbReference>
<keyword evidence="3" id="KW-1185">Reference proteome</keyword>
<dbReference type="PROSITE" id="PS50404">
    <property type="entry name" value="GST_NTER"/>
    <property type="match status" value="1"/>
</dbReference>
<feature type="domain" description="GST N-terminal" evidence="1">
    <location>
        <begin position="2"/>
        <end position="85"/>
    </location>
</feature>
<dbReference type="InterPro" id="IPR004045">
    <property type="entry name" value="Glutathione_S-Trfase_N"/>
</dbReference>
<dbReference type="SUPFAM" id="SSF52833">
    <property type="entry name" value="Thioredoxin-like"/>
    <property type="match status" value="1"/>
</dbReference>
<proteinExistence type="predicted"/>
<dbReference type="Pfam" id="PF13410">
    <property type="entry name" value="GST_C_2"/>
    <property type="match status" value="1"/>
</dbReference>
<dbReference type="Pfam" id="PF02798">
    <property type="entry name" value="GST_N"/>
    <property type="match status" value="1"/>
</dbReference>
<protein>
    <submittedName>
        <fullName evidence="2">Glutathione S-transferase family protein</fullName>
    </submittedName>
</protein>
<dbReference type="Proteomes" id="UP001205861">
    <property type="component" value="Unassembled WGS sequence"/>
</dbReference>
<dbReference type="SUPFAM" id="SSF47616">
    <property type="entry name" value="GST C-terminal domain-like"/>
    <property type="match status" value="1"/>
</dbReference>
<organism evidence="2 3">
    <name type="scientific">Massilia solisilvae</name>
    <dbReference type="NCBI Taxonomy" id="1811225"/>
    <lineage>
        <taxon>Bacteria</taxon>
        <taxon>Pseudomonadati</taxon>
        <taxon>Pseudomonadota</taxon>
        <taxon>Betaproteobacteria</taxon>
        <taxon>Burkholderiales</taxon>
        <taxon>Oxalobacteraceae</taxon>
        <taxon>Telluria group</taxon>
        <taxon>Massilia</taxon>
    </lineage>
</organism>
<dbReference type="RefSeq" id="WP_258854952.1">
    <property type="nucleotide sequence ID" value="NZ_JANUGV010000001.1"/>
</dbReference>
<evidence type="ECO:0000259" key="1">
    <source>
        <dbReference type="PROSITE" id="PS50404"/>
    </source>
</evidence>
<dbReference type="InterPro" id="IPR036282">
    <property type="entry name" value="Glutathione-S-Trfase_C_sf"/>
</dbReference>
<sequence length="203" mass="22894">MAGITLFGNRESGHTYKVRLALALAGIDHGFEEIDVVGTPREARPEPFRSLAKYGEVPLLVHDGQPYVQSNAILLHLAGHTRRLGGESEERLARVREWLFWEANRIGFSLPNLRWHTRFEPAEPAVLAMLRRRFDADIARLSQEFSDGRTFILGDAPTVADCSLCGYLYFADQAQVTMPAAVQAWLDRIAALPGWRHPYGFYD</sequence>
<accession>A0ABT2BFA8</accession>
<evidence type="ECO:0000313" key="2">
    <source>
        <dbReference type="EMBL" id="MCS0607196.1"/>
    </source>
</evidence>
<dbReference type="PANTHER" id="PTHR44051:SF2">
    <property type="entry name" value="HYPOTHETICAL GLUTATHIONE S-TRANSFERASE LIKE PROTEIN"/>
    <property type="match status" value="1"/>
</dbReference>
<gene>
    <name evidence="2" type="ORF">NX773_03320</name>
</gene>